<protein>
    <submittedName>
        <fullName evidence="3">Uncharacterized protein</fullName>
    </submittedName>
</protein>
<keyword evidence="2" id="KW-0732">Signal</keyword>
<name>A0A2W5QXE2_ANCNO</name>
<comment type="caution">
    <text evidence="3">The sequence shown here is derived from an EMBL/GenBank/DDBJ whole genome shotgun (WGS) entry which is preliminary data.</text>
</comment>
<organism evidence="3 4">
    <name type="scientific">Ancylobacter novellus</name>
    <name type="common">Thiobacillus novellus</name>
    <dbReference type="NCBI Taxonomy" id="921"/>
    <lineage>
        <taxon>Bacteria</taxon>
        <taxon>Pseudomonadati</taxon>
        <taxon>Pseudomonadota</taxon>
        <taxon>Alphaproteobacteria</taxon>
        <taxon>Hyphomicrobiales</taxon>
        <taxon>Xanthobacteraceae</taxon>
        <taxon>Ancylobacter</taxon>
    </lineage>
</organism>
<sequence>MSRMTRSLTLAAGLFACGSMLSLTCARAQPADSPQLLDGASATPTTAYDTPCLPDPACTPYPSCMFESSAACPKPVVSSPTPGRPGNVDPLLLPMPGVTGGMNAQSIRPDGGLGGLELQNSLRRLQLPGQSVTGVQ</sequence>
<evidence type="ECO:0000256" key="1">
    <source>
        <dbReference type="SAM" id="MobiDB-lite"/>
    </source>
</evidence>
<gene>
    <name evidence="3" type="ORF">DI549_14255</name>
</gene>
<feature type="region of interest" description="Disordered" evidence="1">
    <location>
        <begin position="71"/>
        <end position="115"/>
    </location>
</feature>
<evidence type="ECO:0000313" key="4">
    <source>
        <dbReference type="Proteomes" id="UP000248887"/>
    </source>
</evidence>
<evidence type="ECO:0000313" key="3">
    <source>
        <dbReference type="EMBL" id="PZQ81404.1"/>
    </source>
</evidence>
<dbReference type="AlphaFoldDB" id="A0A2W5QXE2"/>
<accession>A0A2W5QXE2</accession>
<feature type="chain" id="PRO_5016024278" evidence="2">
    <location>
        <begin position="29"/>
        <end position="136"/>
    </location>
</feature>
<proteinExistence type="predicted"/>
<evidence type="ECO:0000256" key="2">
    <source>
        <dbReference type="SAM" id="SignalP"/>
    </source>
</evidence>
<feature type="signal peptide" evidence="2">
    <location>
        <begin position="1"/>
        <end position="28"/>
    </location>
</feature>
<reference evidence="3 4" key="1">
    <citation type="submission" date="2017-08" db="EMBL/GenBank/DDBJ databases">
        <title>Infants hospitalized years apart are colonized by the same room-sourced microbial strains.</title>
        <authorList>
            <person name="Brooks B."/>
            <person name="Olm M.R."/>
            <person name="Firek B.A."/>
            <person name="Baker R."/>
            <person name="Thomas B.C."/>
            <person name="Morowitz M.J."/>
            <person name="Banfield J.F."/>
        </authorList>
    </citation>
    <scope>NUCLEOTIDE SEQUENCE [LARGE SCALE GENOMIC DNA]</scope>
    <source>
        <strain evidence="3">S2_005_001_R2_27</strain>
    </source>
</reference>
<dbReference type="Proteomes" id="UP000248887">
    <property type="component" value="Unassembled WGS sequence"/>
</dbReference>
<dbReference type="EMBL" id="QFQD01000046">
    <property type="protein sequence ID" value="PZQ81404.1"/>
    <property type="molecule type" value="Genomic_DNA"/>
</dbReference>
<dbReference type="PROSITE" id="PS51257">
    <property type="entry name" value="PROKAR_LIPOPROTEIN"/>
    <property type="match status" value="1"/>
</dbReference>